<dbReference type="EMBL" id="FTOU01000008">
    <property type="protein sequence ID" value="SIS89896.1"/>
    <property type="molecule type" value="Genomic_DNA"/>
</dbReference>
<evidence type="ECO:0000256" key="5">
    <source>
        <dbReference type="ARBA" id="ARBA00022801"/>
    </source>
</evidence>
<comment type="cofactor">
    <cofactor evidence="2">
        <name>Zn(2+)</name>
        <dbReference type="ChEBI" id="CHEBI:29105"/>
    </cofactor>
</comment>
<evidence type="ECO:0000259" key="8">
    <source>
        <dbReference type="Pfam" id="PF07687"/>
    </source>
</evidence>
<comment type="cofactor">
    <cofactor evidence="1">
        <name>Co(2+)</name>
        <dbReference type="ChEBI" id="CHEBI:48828"/>
    </cofactor>
</comment>
<dbReference type="Pfam" id="PF07687">
    <property type="entry name" value="M20_dimer"/>
    <property type="match status" value="1"/>
</dbReference>
<dbReference type="PANTHER" id="PTHR43808:SF25">
    <property type="entry name" value="PEPTIDASE M20 DIMERISATION DOMAIN-CONTAINING PROTEIN"/>
    <property type="match status" value="1"/>
</dbReference>
<evidence type="ECO:0000256" key="4">
    <source>
        <dbReference type="ARBA" id="ARBA00022723"/>
    </source>
</evidence>
<dbReference type="SUPFAM" id="SSF53187">
    <property type="entry name" value="Zn-dependent exopeptidases"/>
    <property type="match status" value="1"/>
</dbReference>
<dbReference type="InterPro" id="IPR011650">
    <property type="entry name" value="Peptidase_M20_dimer"/>
</dbReference>
<protein>
    <submittedName>
        <fullName evidence="10">M20 family metallopeptidase</fullName>
    </submittedName>
    <submittedName>
        <fullName evidence="9">Succinyl-diaminopimelate desuccinylase</fullName>
    </submittedName>
</protein>
<dbReference type="InterPro" id="IPR050072">
    <property type="entry name" value="Peptidase_M20A"/>
</dbReference>
<comment type="similarity">
    <text evidence="3">Belongs to the peptidase M20A family.</text>
</comment>
<accession>A0AA46A5Z7</accession>
<evidence type="ECO:0000256" key="6">
    <source>
        <dbReference type="ARBA" id="ARBA00022833"/>
    </source>
</evidence>
<keyword evidence="7" id="KW-0170">Cobalt</keyword>
<dbReference type="Gene3D" id="3.40.630.10">
    <property type="entry name" value="Zn peptidases"/>
    <property type="match status" value="1"/>
</dbReference>
<evidence type="ECO:0000313" key="12">
    <source>
        <dbReference type="Proteomes" id="UP001215549"/>
    </source>
</evidence>
<keyword evidence="4" id="KW-0479">Metal-binding</keyword>
<dbReference type="Pfam" id="PF01546">
    <property type="entry name" value="Peptidase_M20"/>
    <property type="match status" value="1"/>
</dbReference>
<evidence type="ECO:0000256" key="7">
    <source>
        <dbReference type="ARBA" id="ARBA00023285"/>
    </source>
</evidence>
<evidence type="ECO:0000256" key="1">
    <source>
        <dbReference type="ARBA" id="ARBA00001941"/>
    </source>
</evidence>
<reference evidence="10 12" key="2">
    <citation type="submission" date="2021-01" db="EMBL/GenBank/DDBJ databases">
        <title>Biogeographic distribution of Paracoccus.</title>
        <authorList>
            <person name="Hollensteiner J."/>
            <person name="Leineberger J."/>
            <person name="Brinkhoff T."/>
            <person name="Daniel R."/>
        </authorList>
    </citation>
    <scope>NUCLEOTIDE SEQUENCE [LARGE SCALE GENOMIC DNA]</scope>
    <source>
        <strain evidence="10 12">DSM 18447</strain>
    </source>
</reference>
<evidence type="ECO:0000256" key="3">
    <source>
        <dbReference type="ARBA" id="ARBA00006247"/>
    </source>
</evidence>
<evidence type="ECO:0000313" key="11">
    <source>
        <dbReference type="Proteomes" id="UP000186216"/>
    </source>
</evidence>
<dbReference type="SUPFAM" id="SSF55031">
    <property type="entry name" value="Bacterial exopeptidase dimerisation domain"/>
    <property type="match status" value="1"/>
</dbReference>
<feature type="domain" description="Peptidase M20 dimerisation" evidence="8">
    <location>
        <begin position="183"/>
        <end position="288"/>
    </location>
</feature>
<keyword evidence="12" id="KW-1185">Reference proteome</keyword>
<dbReference type="InterPro" id="IPR010182">
    <property type="entry name" value="ArgE/DapE"/>
</dbReference>
<dbReference type="AlphaFoldDB" id="A0AA46A5Z7"/>
<dbReference type="InterPro" id="IPR002933">
    <property type="entry name" value="Peptidase_M20"/>
</dbReference>
<evidence type="ECO:0000256" key="2">
    <source>
        <dbReference type="ARBA" id="ARBA00001947"/>
    </source>
</evidence>
<dbReference type="InterPro" id="IPR036264">
    <property type="entry name" value="Bact_exopeptidase_dim_dom"/>
</dbReference>
<organism evidence="9 11">
    <name type="scientific">Paracoccus saliphilus</name>
    <dbReference type="NCBI Taxonomy" id="405559"/>
    <lineage>
        <taxon>Bacteria</taxon>
        <taxon>Pseudomonadati</taxon>
        <taxon>Pseudomonadota</taxon>
        <taxon>Alphaproteobacteria</taxon>
        <taxon>Rhodobacterales</taxon>
        <taxon>Paracoccaceae</taxon>
        <taxon>Paracoccus</taxon>
    </lineage>
</organism>
<proteinExistence type="inferred from homology"/>
<dbReference type="Proteomes" id="UP000186216">
    <property type="component" value="Unassembled WGS sequence"/>
</dbReference>
<evidence type="ECO:0000313" key="10">
    <source>
        <dbReference type="EMBL" id="WCR02091.1"/>
    </source>
</evidence>
<name>A0AA46A5Z7_9RHOB</name>
<keyword evidence="6" id="KW-0862">Zinc</keyword>
<dbReference type="GO" id="GO:0046872">
    <property type="term" value="F:metal ion binding"/>
    <property type="evidence" value="ECO:0007669"/>
    <property type="project" value="UniProtKB-KW"/>
</dbReference>
<gene>
    <name evidence="10" type="ORF">JHX88_14430</name>
    <name evidence="9" type="ORF">SAMN05421772_1086</name>
</gene>
<sequence>MTSKTDLIDMLDEDLIVELTSRLVEIPSENPPGDEAACARFIHDTLRDWGVEVELVHKPFADRPQVVAWHRGRGNGPVFMLNGHMDTVPADPALWRHPPHEAVIEDGRLYGLGSCDMKGSLANAMAILKALKDADIETSGTLMTQFVIGEETDEPGTKTLLQLGYTGDRAIVMEPTDGQIGPGTRGACWHRVTLTGPVCHCGLTDAAAPDLMRVLWRFAGKIEAYHQRVSQQRHHLLASPGCRITRMRAGETHNSTARNAEMIIDRRMLPHESVDQVRQDLQEMLDGLLADEPSIGADIAFVDLNEATETPLDSSVVTGLQRNIREITGQEARIWGPPYGCDMRNFVADAGIPTVNYGAGDFRRCHQPDEFVPVADLVRVGRVTFGMVLDNIL</sequence>
<keyword evidence="5" id="KW-0378">Hydrolase</keyword>
<evidence type="ECO:0000313" key="9">
    <source>
        <dbReference type="EMBL" id="SIS89896.1"/>
    </source>
</evidence>
<dbReference type="NCBIfam" id="TIGR01910">
    <property type="entry name" value="DapE-ArgE"/>
    <property type="match status" value="1"/>
</dbReference>
<dbReference type="Proteomes" id="UP001215549">
    <property type="component" value="Chromosome"/>
</dbReference>
<dbReference type="RefSeq" id="WP_076526331.1">
    <property type="nucleotide sequence ID" value="NZ_CP067140.1"/>
</dbReference>
<dbReference type="PANTHER" id="PTHR43808">
    <property type="entry name" value="ACETYLORNITHINE DEACETYLASE"/>
    <property type="match status" value="1"/>
</dbReference>
<reference evidence="9 11" key="1">
    <citation type="submission" date="2017-01" db="EMBL/GenBank/DDBJ databases">
        <authorList>
            <person name="Varghese N."/>
            <person name="Submissions S."/>
        </authorList>
    </citation>
    <scope>NUCLEOTIDE SEQUENCE [LARGE SCALE GENOMIC DNA]</scope>
    <source>
        <strain evidence="9 11">DSM 18447</strain>
    </source>
</reference>
<dbReference type="EMBL" id="CP067140">
    <property type="protein sequence ID" value="WCR02091.1"/>
    <property type="molecule type" value="Genomic_DNA"/>
</dbReference>
<dbReference type="CDD" id="cd08659">
    <property type="entry name" value="M20_ArgE_DapE-like"/>
    <property type="match status" value="1"/>
</dbReference>
<dbReference type="GO" id="GO:0016787">
    <property type="term" value="F:hydrolase activity"/>
    <property type="evidence" value="ECO:0007669"/>
    <property type="project" value="UniProtKB-KW"/>
</dbReference>
<dbReference type="Gene3D" id="3.30.70.360">
    <property type="match status" value="1"/>
</dbReference>